<dbReference type="RefSeq" id="WP_184227290.1">
    <property type="nucleotide sequence ID" value="NZ_JACHDE010000009.1"/>
</dbReference>
<accession>A0A7W8L945</accession>
<sequence>MLTHRRIAWRHRVSRFAGKADAVIVKPLESGALLAALDRLPGVGRPD</sequence>
<protein>
    <submittedName>
        <fullName evidence="1">Uncharacterized protein</fullName>
    </submittedName>
</protein>
<comment type="caution">
    <text evidence="1">The sequence shown here is derived from an EMBL/GenBank/DDBJ whole genome shotgun (WGS) entry which is preliminary data.</text>
</comment>
<name>A0A7W8L945_9BURK</name>
<organism evidence="1 2">
    <name type="scientific">Paraburkholderia youngii</name>
    <dbReference type="NCBI Taxonomy" id="2782701"/>
    <lineage>
        <taxon>Bacteria</taxon>
        <taxon>Pseudomonadati</taxon>
        <taxon>Pseudomonadota</taxon>
        <taxon>Betaproteobacteria</taxon>
        <taxon>Burkholderiales</taxon>
        <taxon>Burkholderiaceae</taxon>
        <taxon>Paraburkholderia</taxon>
    </lineage>
</organism>
<gene>
    <name evidence="1" type="ORF">HDG41_004750</name>
</gene>
<dbReference type="Proteomes" id="UP000592820">
    <property type="component" value="Unassembled WGS sequence"/>
</dbReference>
<proteinExistence type="predicted"/>
<evidence type="ECO:0000313" key="1">
    <source>
        <dbReference type="EMBL" id="MBB5402664.1"/>
    </source>
</evidence>
<dbReference type="EMBL" id="JACHDE010000009">
    <property type="protein sequence ID" value="MBB5402664.1"/>
    <property type="molecule type" value="Genomic_DNA"/>
</dbReference>
<reference evidence="1 2" key="1">
    <citation type="submission" date="2020-08" db="EMBL/GenBank/DDBJ databases">
        <title>Genomic Encyclopedia of Type Strains, Phase IV (KMG-V): Genome sequencing to study the core and pangenomes of soil and plant-associated prokaryotes.</title>
        <authorList>
            <person name="Whitman W."/>
        </authorList>
    </citation>
    <scope>NUCLEOTIDE SEQUENCE [LARGE SCALE GENOMIC DNA]</scope>
    <source>
        <strain evidence="1 2">JPY162</strain>
    </source>
</reference>
<dbReference type="AlphaFoldDB" id="A0A7W8L945"/>
<evidence type="ECO:0000313" key="2">
    <source>
        <dbReference type="Proteomes" id="UP000592820"/>
    </source>
</evidence>